<sequence length="107" mass="11781">MKISQFTNLGHVHLYAIISTVIRTGPDHISTGKKQNLGFGRSSPNGSFVYLTLIELVKTWQTGQVLAWLAQARRLVHNTLHKLGEKGASASLQTWNLLELKSIAGNT</sequence>
<dbReference type="AlphaFoldDB" id="A0A8J5V270"/>
<organism evidence="1 2">
    <name type="scientific">Zizania palustris</name>
    <name type="common">Northern wild rice</name>
    <dbReference type="NCBI Taxonomy" id="103762"/>
    <lineage>
        <taxon>Eukaryota</taxon>
        <taxon>Viridiplantae</taxon>
        <taxon>Streptophyta</taxon>
        <taxon>Embryophyta</taxon>
        <taxon>Tracheophyta</taxon>
        <taxon>Spermatophyta</taxon>
        <taxon>Magnoliopsida</taxon>
        <taxon>Liliopsida</taxon>
        <taxon>Poales</taxon>
        <taxon>Poaceae</taxon>
        <taxon>BOP clade</taxon>
        <taxon>Oryzoideae</taxon>
        <taxon>Oryzeae</taxon>
        <taxon>Zizaniinae</taxon>
        <taxon>Zizania</taxon>
    </lineage>
</organism>
<evidence type="ECO:0000313" key="1">
    <source>
        <dbReference type="EMBL" id="KAG8054617.1"/>
    </source>
</evidence>
<dbReference type="EMBL" id="JAAALK010000288">
    <property type="protein sequence ID" value="KAG8054617.1"/>
    <property type="molecule type" value="Genomic_DNA"/>
</dbReference>
<proteinExistence type="predicted"/>
<reference evidence="1" key="2">
    <citation type="submission" date="2021-02" db="EMBL/GenBank/DDBJ databases">
        <authorList>
            <person name="Kimball J.A."/>
            <person name="Haas M.W."/>
            <person name="Macchietto M."/>
            <person name="Kono T."/>
            <person name="Duquette J."/>
            <person name="Shao M."/>
        </authorList>
    </citation>
    <scope>NUCLEOTIDE SEQUENCE</scope>
    <source>
        <tissue evidence="1">Fresh leaf tissue</tissue>
    </source>
</reference>
<dbReference type="Proteomes" id="UP000729402">
    <property type="component" value="Unassembled WGS sequence"/>
</dbReference>
<protein>
    <submittedName>
        <fullName evidence="1">Uncharacterized protein</fullName>
    </submittedName>
</protein>
<evidence type="ECO:0000313" key="2">
    <source>
        <dbReference type="Proteomes" id="UP000729402"/>
    </source>
</evidence>
<name>A0A8J5V270_ZIZPA</name>
<comment type="caution">
    <text evidence="1">The sequence shown here is derived from an EMBL/GenBank/DDBJ whole genome shotgun (WGS) entry which is preliminary data.</text>
</comment>
<keyword evidence="2" id="KW-1185">Reference proteome</keyword>
<accession>A0A8J5V270</accession>
<gene>
    <name evidence="1" type="ORF">GUJ93_ZPchr0001g33217</name>
</gene>
<reference evidence="1" key="1">
    <citation type="journal article" date="2021" name="bioRxiv">
        <title>Whole Genome Assembly and Annotation of Northern Wild Rice, Zizania palustris L., Supports a Whole Genome Duplication in the Zizania Genus.</title>
        <authorList>
            <person name="Haas M."/>
            <person name="Kono T."/>
            <person name="Macchietto M."/>
            <person name="Millas R."/>
            <person name="McGilp L."/>
            <person name="Shao M."/>
            <person name="Duquette J."/>
            <person name="Hirsch C.N."/>
            <person name="Kimball J."/>
        </authorList>
    </citation>
    <scope>NUCLEOTIDE SEQUENCE</scope>
    <source>
        <tissue evidence="1">Fresh leaf tissue</tissue>
    </source>
</reference>